<dbReference type="Gene3D" id="2.40.410.10">
    <property type="entry name" value="putative membrane protein from Corynebacterium diphtheriae superfamily"/>
    <property type="match status" value="1"/>
</dbReference>
<proteinExistence type="predicted"/>
<evidence type="ECO:0000313" key="2">
    <source>
        <dbReference type="EMBL" id="ANI91631.1"/>
    </source>
</evidence>
<keyword evidence="1" id="KW-0812">Transmembrane</keyword>
<keyword evidence="1" id="KW-0472">Membrane</keyword>
<dbReference type="STRING" id="499555.BJL86_0837"/>
<evidence type="ECO:0008006" key="4">
    <source>
        <dbReference type="Google" id="ProtNLM"/>
    </source>
</evidence>
<evidence type="ECO:0000256" key="1">
    <source>
        <dbReference type="SAM" id="Phobius"/>
    </source>
</evidence>
<feature type="transmembrane region" description="Helical" evidence="1">
    <location>
        <begin position="41"/>
        <end position="61"/>
    </location>
</feature>
<feature type="transmembrane region" description="Helical" evidence="1">
    <location>
        <begin position="67"/>
        <end position="87"/>
    </location>
</feature>
<dbReference type="InterPro" id="IPR023124">
    <property type="entry name" value="DUF3239_dom_sf"/>
</dbReference>
<dbReference type="Pfam" id="PF11580">
    <property type="entry name" value="DUF3239"/>
    <property type="match status" value="1"/>
</dbReference>
<dbReference type="OrthoDB" id="4548219at2"/>
<accession>A0A173LJK3</accession>
<keyword evidence="1" id="KW-1133">Transmembrane helix</keyword>
<dbReference type="AlphaFoldDB" id="A0A173LJK3"/>
<organism evidence="2 3">
    <name type="scientific">Dietzia timorensis</name>
    <dbReference type="NCBI Taxonomy" id="499555"/>
    <lineage>
        <taxon>Bacteria</taxon>
        <taxon>Bacillati</taxon>
        <taxon>Actinomycetota</taxon>
        <taxon>Actinomycetes</taxon>
        <taxon>Mycobacteriales</taxon>
        <taxon>Dietziaceae</taxon>
        <taxon>Dietzia</taxon>
    </lineage>
</organism>
<sequence length="226" mass="24571">MEIMPAPQNPHTQYRLFDFDVDPTWARKYNEKLGEIRRLQVAAAILAVVCLGGAVVLGVVFGSVGALMIAFVLGLFGLGCLAMIFYIPRKMGQIDRTYATSELVPAIVANVHPHVLTLVALVDQAVDRSAGSIPALVTLSAQKLPGHDRKEGERVPCVAVAGNRSARGKDNAYQFISPMPIAWGTGDKDVIKRAAKQIPAEEWDTVRRNVGRFEEVQKSPGGILRL</sequence>
<keyword evidence="3" id="KW-1185">Reference proteome</keyword>
<evidence type="ECO:0000313" key="3">
    <source>
        <dbReference type="Proteomes" id="UP000186104"/>
    </source>
</evidence>
<gene>
    <name evidence="2" type="ORF">BJL86_0837</name>
</gene>
<dbReference type="InterPro" id="IPR021632">
    <property type="entry name" value="DUF3239"/>
</dbReference>
<dbReference type="EMBL" id="CP015961">
    <property type="protein sequence ID" value="ANI91631.1"/>
    <property type="molecule type" value="Genomic_DNA"/>
</dbReference>
<name>A0A173LJK3_9ACTN</name>
<protein>
    <recommendedName>
        <fullName evidence="4">DUF3239 domain-containing protein</fullName>
    </recommendedName>
</protein>
<dbReference type="KEGG" id="dtm:BJL86_0837"/>
<reference evidence="2 3" key="1">
    <citation type="submission" date="2016-06" db="EMBL/GenBank/DDBJ databases">
        <title>Complete genome sequence of a saline-alkali tolerant type strain Dietzia timorensis ID05-A0528T.</title>
        <authorList>
            <person name="Wu X."/>
        </authorList>
    </citation>
    <scope>NUCLEOTIDE SEQUENCE [LARGE SCALE GENOMIC DNA]</scope>
    <source>
        <strain evidence="2 3">ID05-A0528</strain>
    </source>
</reference>
<dbReference type="Proteomes" id="UP000186104">
    <property type="component" value="Chromosome"/>
</dbReference>